<dbReference type="PROSITE" id="PS00086">
    <property type="entry name" value="CYTOCHROME_P450"/>
    <property type="match status" value="1"/>
</dbReference>
<evidence type="ECO:0000256" key="11">
    <source>
        <dbReference type="ARBA" id="ARBA00023004"/>
    </source>
</evidence>
<dbReference type="GO" id="GO:0005789">
    <property type="term" value="C:endoplasmic reticulum membrane"/>
    <property type="evidence" value="ECO:0007669"/>
    <property type="project" value="UniProtKB-SubCell"/>
</dbReference>
<sequence>MKSHSGKVASDICKRFPKSPYIGTYYGTEPALLIQDPDLIKHVLTTDFYHFNSREIAKYTTKEVTTMNMFFTYGERWKLVRQNTTSLFTLGKTKNMYPLIAESANVFEKLLDRETKVSKVLEVREIGARYTIDVIISCIFGVNADTMSGCKADTEKNPFRVLGDMLFAVSPIRGMKNIARSIWPAIFYGLGQKMFSEDIEISFRDILENVFKERQYKPSTRNDFADLILTLMNEKYIVADSLKKLEREAGEKIRMERDNDLLIAQCSTFFAAGFETSATTFSMTLFELAKNKEAQEKAITEVDEYLRRHNNKLDYELVNELLYLDACISETLRLYPILPLITREVVEDCVLPTGLQLNSGMRVHLPIYHIHRDPKHFSDPEEFRPERFCSETKEDIAPYTYLPFGAGPRICMGIRIAKMQILTGLVTLLKKYRISLAEGMATSIEIEPKILVFQPVGGIRLKFEPREGWEERMF</sequence>
<dbReference type="InterPro" id="IPR001128">
    <property type="entry name" value="Cyt_P450"/>
</dbReference>
<keyword evidence="12 16" id="KW-0503">Monooxygenase</keyword>
<feature type="binding site" description="axial binding residue" evidence="15">
    <location>
        <position position="411"/>
    </location>
    <ligand>
        <name>heme</name>
        <dbReference type="ChEBI" id="CHEBI:30413"/>
    </ligand>
    <ligandPart>
        <name>Fe</name>
        <dbReference type="ChEBI" id="CHEBI:18248"/>
    </ligandPart>
</feature>
<keyword evidence="10 16" id="KW-0560">Oxidoreductase</keyword>
<dbReference type="EC" id="1.14.14.1" evidence="5"/>
<dbReference type="EMBL" id="MH151918">
    <property type="protein sequence ID" value="QAX33066.1"/>
    <property type="molecule type" value="mRNA"/>
</dbReference>
<evidence type="ECO:0000256" key="10">
    <source>
        <dbReference type="ARBA" id="ARBA00023002"/>
    </source>
</evidence>
<dbReference type="Gene3D" id="1.10.630.10">
    <property type="entry name" value="Cytochrome P450"/>
    <property type="match status" value="1"/>
</dbReference>
<evidence type="ECO:0000256" key="7">
    <source>
        <dbReference type="ARBA" id="ARBA00022723"/>
    </source>
</evidence>
<dbReference type="GO" id="GO:0016712">
    <property type="term" value="F:oxidoreductase activity, acting on paired donors, with incorporation or reduction of molecular oxygen, reduced flavin or flavoprotein as one donor, and incorporation of one atom of oxygen"/>
    <property type="evidence" value="ECO:0007669"/>
    <property type="project" value="UniProtKB-EC"/>
</dbReference>
<dbReference type="PANTHER" id="PTHR24292:SF104">
    <property type="entry name" value="CYTOCHROME P450 308A1-RELATED"/>
    <property type="match status" value="1"/>
</dbReference>
<dbReference type="PRINTS" id="PR00463">
    <property type="entry name" value="EP450I"/>
</dbReference>
<dbReference type="Pfam" id="PF00067">
    <property type="entry name" value="p450"/>
    <property type="match status" value="1"/>
</dbReference>
<evidence type="ECO:0000256" key="6">
    <source>
        <dbReference type="ARBA" id="ARBA00022617"/>
    </source>
</evidence>
<comment type="cofactor">
    <cofactor evidence="1 15">
        <name>heme</name>
        <dbReference type="ChEBI" id="CHEBI:30413"/>
    </cofactor>
</comment>
<dbReference type="FunFam" id="1.10.630.10:FF:000182">
    <property type="entry name" value="Cytochrome P450 3A4"/>
    <property type="match status" value="1"/>
</dbReference>
<name>A0A411AG09_CARSA</name>
<accession>A0A411AG09</accession>
<dbReference type="SUPFAM" id="SSF48264">
    <property type="entry name" value="Cytochrome P450"/>
    <property type="match status" value="1"/>
</dbReference>
<comment type="similarity">
    <text evidence="4 16">Belongs to the cytochrome P450 family.</text>
</comment>
<evidence type="ECO:0000256" key="14">
    <source>
        <dbReference type="ARBA" id="ARBA00047827"/>
    </source>
</evidence>
<keyword evidence="13" id="KW-0472">Membrane</keyword>
<dbReference type="PANTHER" id="PTHR24292">
    <property type="entry name" value="CYTOCHROME P450"/>
    <property type="match status" value="1"/>
</dbReference>
<evidence type="ECO:0000256" key="16">
    <source>
        <dbReference type="RuleBase" id="RU000461"/>
    </source>
</evidence>
<dbReference type="AlphaFoldDB" id="A0A411AG09"/>
<organism evidence="17">
    <name type="scientific">Carposina sasakii</name>
    <name type="common">Peach fruit moth</name>
    <name type="synonym">Carposina niponensis</name>
    <dbReference type="NCBI Taxonomy" id="252295"/>
    <lineage>
        <taxon>Eukaryota</taxon>
        <taxon>Metazoa</taxon>
        <taxon>Ecdysozoa</taxon>
        <taxon>Arthropoda</taxon>
        <taxon>Hexapoda</taxon>
        <taxon>Insecta</taxon>
        <taxon>Pterygota</taxon>
        <taxon>Neoptera</taxon>
        <taxon>Endopterygota</taxon>
        <taxon>Lepidoptera</taxon>
        <taxon>Glossata</taxon>
        <taxon>Ditrysia</taxon>
        <taxon>Copromorphoidea</taxon>
        <taxon>Carposinidae</taxon>
        <taxon>Carposina</taxon>
    </lineage>
</organism>
<evidence type="ECO:0000256" key="2">
    <source>
        <dbReference type="ARBA" id="ARBA00004174"/>
    </source>
</evidence>
<evidence type="ECO:0000256" key="5">
    <source>
        <dbReference type="ARBA" id="ARBA00012109"/>
    </source>
</evidence>
<protein>
    <recommendedName>
        <fullName evidence="5">unspecific monooxygenase</fullName>
        <ecNumber evidence="5">1.14.14.1</ecNumber>
    </recommendedName>
</protein>
<reference evidence="17" key="1">
    <citation type="submission" date="2018-03" db="EMBL/GenBank/DDBJ databases">
        <title>Transcriptome Analysis of Disruption of Mating in the Peach Fruit Moth Carposina sasakii by Chlorantraniliprole.</title>
        <authorList>
            <person name="Sun L."/>
            <person name="Qiu G."/>
        </authorList>
    </citation>
    <scope>NUCLEOTIDE SEQUENCE</scope>
</reference>
<dbReference type="GO" id="GO:0020037">
    <property type="term" value="F:heme binding"/>
    <property type="evidence" value="ECO:0007669"/>
    <property type="project" value="InterPro"/>
</dbReference>
<keyword evidence="9" id="KW-0492">Microsome</keyword>
<dbReference type="InterPro" id="IPR050476">
    <property type="entry name" value="Insect_CytP450_Detox"/>
</dbReference>
<dbReference type="CDD" id="cd11056">
    <property type="entry name" value="CYP6-like"/>
    <property type="match status" value="1"/>
</dbReference>
<dbReference type="InterPro" id="IPR036396">
    <property type="entry name" value="Cyt_P450_sf"/>
</dbReference>
<dbReference type="GO" id="GO:0005506">
    <property type="term" value="F:iron ion binding"/>
    <property type="evidence" value="ECO:0007669"/>
    <property type="project" value="InterPro"/>
</dbReference>
<evidence type="ECO:0000313" key="17">
    <source>
        <dbReference type="EMBL" id="QAX33066.1"/>
    </source>
</evidence>
<evidence type="ECO:0000256" key="1">
    <source>
        <dbReference type="ARBA" id="ARBA00001971"/>
    </source>
</evidence>
<evidence type="ECO:0000256" key="3">
    <source>
        <dbReference type="ARBA" id="ARBA00004406"/>
    </source>
</evidence>
<keyword evidence="11 15" id="KW-0408">Iron</keyword>
<evidence type="ECO:0000256" key="8">
    <source>
        <dbReference type="ARBA" id="ARBA00022824"/>
    </source>
</evidence>
<evidence type="ECO:0000256" key="15">
    <source>
        <dbReference type="PIRSR" id="PIRSR602401-1"/>
    </source>
</evidence>
<dbReference type="PRINTS" id="PR00385">
    <property type="entry name" value="P450"/>
</dbReference>
<evidence type="ECO:0000256" key="4">
    <source>
        <dbReference type="ARBA" id="ARBA00010617"/>
    </source>
</evidence>
<proteinExistence type="evidence at transcript level"/>
<comment type="subcellular location">
    <subcellularLocation>
        <location evidence="3">Endoplasmic reticulum membrane</location>
        <topology evidence="3">Peripheral membrane protein</topology>
    </subcellularLocation>
    <subcellularLocation>
        <location evidence="2">Microsome membrane</location>
        <topology evidence="2">Peripheral membrane protein</topology>
    </subcellularLocation>
</comment>
<dbReference type="InterPro" id="IPR002401">
    <property type="entry name" value="Cyt_P450_E_grp-I"/>
</dbReference>
<evidence type="ECO:0000256" key="9">
    <source>
        <dbReference type="ARBA" id="ARBA00022848"/>
    </source>
</evidence>
<keyword evidence="7 15" id="KW-0479">Metal-binding</keyword>
<keyword evidence="8" id="KW-0256">Endoplasmic reticulum</keyword>
<evidence type="ECO:0000256" key="13">
    <source>
        <dbReference type="ARBA" id="ARBA00023136"/>
    </source>
</evidence>
<comment type="catalytic activity">
    <reaction evidence="14">
        <text>an organic molecule + reduced [NADPH--hemoprotein reductase] + O2 = an alcohol + oxidized [NADPH--hemoprotein reductase] + H2O + H(+)</text>
        <dbReference type="Rhea" id="RHEA:17149"/>
        <dbReference type="Rhea" id="RHEA-COMP:11964"/>
        <dbReference type="Rhea" id="RHEA-COMP:11965"/>
        <dbReference type="ChEBI" id="CHEBI:15377"/>
        <dbReference type="ChEBI" id="CHEBI:15378"/>
        <dbReference type="ChEBI" id="CHEBI:15379"/>
        <dbReference type="ChEBI" id="CHEBI:30879"/>
        <dbReference type="ChEBI" id="CHEBI:57618"/>
        <dbReference type="ChEBI" id="CHEBI:58210"/>
        <dbReference type="ChEBI" id="CHEBI:142491"/>
        <dbReference type="EC" id="1.14.14.1"/>
    </reaction>
</comment>
<keyword evidence="6 15" id="KW-0349">Heme</keyword>
<dbReference type="InterPro" id="IPR017972">
    <property type="entry name" value="Cyt_P450_CS"/>
</dbReference>
<evidence type="ECO:0000256" key="12">
    <source>
        <dbReference type="ARBA" id="ARBA00023033"/>
    </source>
</evidence>